<feature type="signal peptide" evidence="1">
    <location>
        <begin position="1"/>
        <end position="21"/>
    </location>
</feature>
<sequence>MFLLLLPVFHSLFLYFILCLGRKSSAVCDSSIVPNRQMPPKMATGRSYSYFRNGNIRQTNKLCRLVTSSISKAAVGDSRSNKAPCQLPLQLSASSLLVAHGEILVDAFIAAFGESAAW</sequence>
<name>A0A2T3Z9P0_TRIA4</name>
<protein>
    <recommendedName>
        <fullName evidence="4">Secreted protein</fullName>
    </recommendedName>
</protein>
<gene>
    <name evidence="2" type="ORF">M441DRAFT_400444</name>
</gene>
<evidence type="ECO:0000313" key="2">
    <source>
        <dbReference type="EMBL" id="PTB41529.1"/>
    </source>
</evidence>
<proteinExistence type="predicted"/>
<accession>A0A2T3Z9P0</accession>
<dbReference type="AlphaFoldDB" id="A0A2T3Z9P0"/>
<dbReference type="Proteomes" id="UP000240493">
    <property type="component" value="Unassembled WGS sequence"/>
</dbReference>
<evidence type="ECO:0000256" key="1">
    <source>
        <dbReference type="SAM" id="SignalP"/>
    </source>
</evidence>
<organism evidence="2 3">
    <name type="scientific">Trichoderma asperellum (strain ATCC 204424 / CBS 433.97 / NBRC 101777)</name>
    <dbReference type="NCBI Taxonomy" id="1042311"/>
    <lineage>
        <taxon>Eukaryota</taxon>
        <taxon>Fungi</taxon>
        <taxon>Dikarya</taxon>
        <taxon>Ascomycota</taxon>
        <taxon>Pezizomycotina</taxon>
        <taxon>Sordariomycetes</taxon>
        <taxon>Hypocreomycetidae</taxon>
        <taxon>Hypocreales</taxon>
        <taxon>Hypocreaceae</taxon>
        <taxon>Trichoderma</taxon>
    </lineage>
</organism>
<evidence type="ECO:0008006" key="4">
    <source>
        <dbReference type="Google" id="ProtNLM"/>
    </source>
</evidence>
<keyword evidence="3" id="KW-1185">Reference proteome</keyword>
<reference evidence="2 3" key="1">
    <citation type="submission" date="2016-07" db="EMBL/GenBank/DDBJ databases">
        <title>Multiple horizontal gene transfer events from other fungi enriched the ability of initially mycotrophic Trichoderma (Ascomycota) to feed on dead plant biomass.</title>
        <authorList>
            <consortium name="DOE Joint Genome Institute"/>
            <person name="Aerts A."/>
            <person name="Atanasova L."/>
            <person name="Chenthamara K."/>
            <person name="Zhang J."/>
            <person name="Grujic M."/>
            <person name="Henrissat B."/>
            <person name="Kuo A."/>
            <person name="Salamov A."/>
            <person name="Lipzen A."/>
            <person name="Labutti K."/>
            <person name="Barry K."/>
            <person name="Miao Y."/>
            <person name="Rahimi M.J."/>
            <person name="Shen Q."/>
            <person name="Grigoriev I.V."/>
            <person name="Kubicek C.P."/>
            <person name="Druzhinina I.S."/>
        </authorList>
    </citation>
    <scope>NUCLEOTIDE SEQUENCE [LARGE SCALE GENOMIC DNA]</scope>
    <source>
        <strain evidence="2 3">CBS 433.97</strain>
    </source>
</reference>
<keyword evidence="1" id="KW-0732">Signal</keyword>
<dbReference type="EMBL" id="KZ679261">
    <property type="protein sequence ID" value="PTB41529.1"/>
    <property type="molecule type" value="Genomic_DNA"/>
</dbReference>
<evidence type="ECO:0000313" key="3">
    <source>
        <dbReference type="Proteomes" id="UP000240493"/>
    </source>
</evidence>
<feature type="chain" id="PRO_5015523991" description="Secreted protein" evidence="1">
    <location>
        <begin position="22"/>
        <end position="118"/>
    </location>
</feature>